<comment type="caution">
    <text evidence="1">The sequence shown here is derived from an EMBL/GenBank/DDBJ whole genome shotgun (WGS) entry which is preliminary data.</text>
</comment>
<name>A0A150WMI5_BDEBC</name>
<proteinExistence type="predicted"/>
<keyword evidence="2" id="KW-1185">Reference proteome</keyword>
<dbReference type="AlphaFoldDB" id="A0A150WMI5"/>
<evidence type="ECO:0000313" key="1">
    <source>
        <dbReference type="EMBL" id="KYG65584.1"/>
    </source>
</evidence>
<sequence>MTSTILTNFELHQIERKIEEIFAVLDDLDPEVLEHADKLARHHEILDHYESLLKLSYKKARITESGLKLV</sequence>
<reference evidence="1 2" key="1">
    <citation type="submission" date="2016-03" db="EMBL/GenBank/DDBJ databases">
        <authorList>
            <person name="Ploux O."/>
        </authorList>
    </citation>
    <scope>NUCLEOTIDE SEQUENCE [LARGE SCALE GENOMIC DNA]</scope>
    <source>
        <strain evidence="1 2">R0</strain>
    </source>
</reference>
<protein>
    <submittedName>
        <fullName evidence="1">Uncharacterized protein</fullName>
    </submittedName>
</protein>
<gene>
    <name evidence="1" type="ORF">AZI86_00445</name>
</gene>
<dbReference type="RefSeq" id="WP_061833128.1">
    <property type="nucleotide sequence ID" value="NZ_LUKE01000001.1"/>
</dbReference>
<dbReference type="Proteomes" id="UP000075320">
    <property type="component" value="Unassembled WGS sequence"/>
</dbReference>
<dbReference type="EMBL" id="LUKE01000001">
    <property type="protein sequence ID" value="KYG65584.1"/>
    <property type="molecule type" value="Genomic_DNA"/>
</dbReference>
<organism evidence="1 2">
    <name type="scientific">Bdellovibrio bacteriovorus</name>
    <dbReference type="NCBI Taxonomy" id="959"/>
    <lineage>
        <taxon>Bacteria</taxon>
        <taxon>Pseudomonadati</taxon>
        <taxon>Bdellovibrionota</taxon>
        <taxon>Bdellovibrionia</taxon>
        <taxon>Bdellovibrionales</taxon>
        <taxon>Pseudobdellovibrionaceae</taxon>
        <taxon>Bdellovibrio</taxon>
    </lineage>
</organism>
<accession>A0A150WMI5</accession>
<evidence type="ECO:0000313" key="2">
    <source>
        <dbReference type="Proteomes" id="UP000075320"/>
    </source>
</evidence>
<dbReference type="OrthoDB" id="9868556at2"/>